<organism evidence="1 2">
    <name type="scientific">Microvirga aerilata</name>
    <dbReference type="NCBI Taxonomy" id="670292"/>
    <lineage>
        <taxon>Bacteria</taxon>
        <taxon>Pseudomonadati</taxon>
        <taxon>Pseudomonadota</taxon>
        <taxon>Alphaproteobacteria</taxon>
        <taxon>Hyphomicrobiales</taxon>
        <taxon>Methylobacteriaceae</taxon>
        <taxon>Microvirga</taxon>
    </lineage>
</organism>
<protein>
    <submittedName>
        <fullName evidence="1">N-formylglutamate deformylase</fullName>
        <ecNumber evidence="1">3.5.1.68</ecNumber>
    </submittedName>
</protein>
<gene>
    <name evidence="1" type="primary">hutG</name>
    <name evidence="1" type="ORF">JKG68_02565</name>
</gene>
<sequence>MSLHRSPHHDWLSVTRGDAPLVVSLPHTGTEIPSAYERGLVSPWLARKDADWWIERLYDFAADLGATVIRTAVSRTVIDVNRDPSGVSLYPGQATTELCPTTTFDGEPLYEPGTEPTADEIAERRARFFDPYHAALRAEVERLRARHANVVVYDCHSIRSVIPRLFEGTLPHFNIGTNGGAACSHSLSESIEKICAGSGFSHVVNGRFKGGYITRSLGRPEAGVHAVQMELACRGYMREPLGPVTEGQWPSAYDEAYAAPMREALALVLQACLTFARSKA</sequence>
<dbReference type="GO" id="GO:0050129">
    <property type="term" value="F:N-formylglutamate deformylase activity"/>
    <property type="evidence" value="ECO:0007669"/>
    <property type="project" value="UniProtKB-EC"/>
</dbReference>
<reference evidence="1" key="1">
    <citation type="submission" date="2021-01" db="EMBL/GenBank/DDBJ databases">
        <title>Microvirga sp.</title>
        <authorList>
            <person name="Kim M.K."/>
        </authorList>
    </citation>
    <scope>NUCLEOTIDE SEQUENCE</scope>
    <source>
        <strain evidence="1">5420S-16</strain>
    </source>
</reference>
<dbReference type="AlphaFoldDB" id="A0A936Z5D9"/>
<evidence type="ECO:0000313" key="1">
    <source>
        <dbReference type="EMBL" id="MBL0402843.1"/>
    </source>
</evidence>
<dbReference type="Gene3D" id="3.40.630.40">
    <property type="entry name" value="Zn-dependent exopeptidases"/>
    <property type="match status" value="1"/>
</dbReference>
<dbReference type="Pfam" id="PF05013">
    <property type="entry name" value="FGase"/>
    <property type="match status" value="1"/>
</dbReference>
<accession>A0A936Z5D9</accession>
<dbReference type="InterPro" id="IPR007709">
    <property type="entry name" value="N-FG_amidohydro"/>
</dbReference>
<dbReference type="SUPFAM" id="SSF53187">
    <property type="entry name" value="Zn-dependent exopeptidases"/>
    <property type="match status" value="1"/>
</dbReference>
<dbReference type="RefSeq" id="WP_202055553.1">
    <property type="nucleotide sequence ID" value="NZ_JAEQMY010000002.1"/>
</dbReference>
<keyword evidence="2" id="KW-1185">Reference proteome</keyword>
<comment type="caution">
    <text evidence="1">The sequence shown here is derived from an EMBL/GenBank/DDBJ whole genome shotgun (WGS) entry which is preliminary data.</text>
</comment>
<proteinExistence type="predicted"/>
<evidence type="ECO:0000313" key="2">
    <source>
        <dbReference type="Proteomes" id="UP000605848"/>
    </source>
</evidence>
<dbReference type="EC" id="3.5.1.68" evidence="1"/>
<keyword evidence="1" id="KW-0378">Hydrolase</keyword>
<name>A0A936Z5D9_9HYPH</name>
<dbReference type="EMBL" id="JAEQMY010000002">
    <property type="protein sequence ID" value="MBL0402843.1"/>
    <property type="molecule type" value="Genomic_DNA"/>
</dbReference>
<dbReference type="NCBIfam" id="TIGR02017">
    <property type="entry name" value="hutG_amidohyd"/>
    <property type="match status" value="1"/>
</dbReference>
<dbReference type="Proteomes" id="UP000605848">
    <property type="component" value="Unassembled WGS sequence"/>
</dbReference>
<dbReference type="InterPro" id="IPR010247">
    <property type="entry name" value="HutG_amidohyd"/>
</dbReference>